<feature type="coiled-coil region" evidence="10">
    <location>
        <begin position="233"/>
        <end position="270"/>
    </location>
</feature>
<dbReference type="InterPro" id="IPR003594">
    <property type="entry name" value="HATPase_dom"/>
</dbReference>
<dbReference type="GO" id="GO:0005524">
    <property type="term" value="F:ATP binding"/>
    <property type="evidence" value="ECO:0007669"/>
    <property type="project" value="UniProtKB-KW"/>
</dbReference>
<dbReference type="InterPro" id="IPR036097">
    <property type="entry name" value="HisK_dim/P_sf"/>
</dbReference>
<dbReference type="GO" id="GO:0000155">
    <property type="term" value="F:phosphorelay sensor kinase activity"/>
    <property type="evidence" value="ECO:0007669"/>
    <property type="project" value="InterPro"/>
</dbReference>
<organism evidence="13 14">
    <name type="scientific">Desulfobulbus oligotrophicus</name>
    <dbReference type="NCBI Taxonomy" id="1909699"/>
    <lineage>
        <taxon>Bacteria</taxon>
        <taxon>Pseudomonadati</taxon>
        <taxon>Thermodesulfobacteriota</taxon>
        <taxon>Desulfobulbia</taxon>
        <taxon>Desulfobulbales</taxon>
        <taxon>Desulfobulbaceae</taxon>
        <taxon>Desulfobulbus</taxon>
    </lineage>
</organism>
<dbReference type="InterPro" id="IPR005467">
    <property type="entry name" value="His_kinase_dom"/>
</dbReference>
<comment type="catalytic activity">
    <reaction evidence="1">
        <text>ATP + protein L-histidine = ADP + protein N-phospho-L-histidine.</text>
        <dbReference type="EC" id="2.7.13.3"/>
    </reaction>
</comment>
<accession>A0A7T5VDJ6</accession>
<keyword evidence="7" id="KW-0418">Kinase</keyword>
<evidence type="ECO:0000313" key="14">
    <source>
        <dbReference type="Proteomes" id="UP000596092"/>
    </source>
</evidence>
<evidence type="ECO:0000256" key="10">
    <source>
        <dbReference type="SAM" id="Coils"/>
    </source>
</evidence>
<keyword evidence="14" id="KW-1185">Reference proteome</keyword>
<evidence type="ECO:0000259" key="12">
    <source>
        <dbReference type="PROSITE" id="PS50109"/>
    </source>
</evidence>
<dbReference type="Pfam" id="PF00512">
    <property type="entry name" value="HisKA"/>
    <property type="match status" value="1"/>
</dbReference>
<keyword evidence="11" id="KW-0472">Membrane</keyword>
<keyword evidence="11" id="KW-1133">Transmembrane helix</keyword>
<dbReference type="PANTHER" id="PTHR43065">
    <property type="entry name" value="SENSOR HISTIDINE KINASE"/>
    <property type="match status" value="1"/>
</dbReference>
<dbReference type="EC" id="2.7.13.3" evidence="3"/>
<dbReference type="InterPro" id="IPR003661">
    <property type="entry name" value="HisK_dim/P_dom"/>
</dbReference>
<feature type="domain" description="Histidine kinase" evidence="12">
    <location>
        <begin position="279"/>
        <end position="499"/>
    </location>
</feature>
<dbReference type="InterPro" id="IPR036890">
    <property type="entry name" value="HATPase_C_sf"/>
</dbReference>
<evidence type="ECO:0000256" key="2">
    <source>
        <dbReference type="ARBA" id="ARBA00004370"/>
    </source>
</evidence>
<keyword evidence="8" id="KW-0067">ATP-binding</keyword>
<dbReference type="PANTHER" id="PTHR43065:SF10">
    <property type="entry name" value="PEROXIDE STRESS-ACTIVATED HISTIDINE KINASE MAK3"/>
    <property type="match status" value="1"/>
</dbReference>
<evidence type="ECO:0000256" key="6">
    <source>
        <dbReference type="ARBA" id="ARBA00022741"/>
    </source>
</evidence>
<dbReference type="Pfam" id="PF00672">
    <property type="entry name" value="HAMP"/>
    <property type="match status" value="1"/>
</dbReference>
<dbReference type="PROSITE" id="PS50109">
    <property type="entry name" value="HIS_KIN"/>
    <property type="match status" value="1"/>
</dbReference>
<gene>
    <name evidence="13" type="ORF">HP555_08530</name>
</gene>
<keyword evidence="9" id="KW-0902">Two-component regulatory system</keyword>
<evidence type="ECO:0000256" key="5">
    <source>
        <dbReference type="ARBA" id="ARBA00022679"/>
    </source>
</evidence>
<evidence type="ECO:0000256" key="7">
    <source>
        <dbReference type="ARBA" id="ARBA00022777"/>
    </source>
</evidence>
<feature type="transmembrane region" description="Helical" evidence="11">
    <location>
        <begin position="168"/>
        <end position="187"/>
    </location>
</feature>
<evidence type="ECO:0000256" key="4">
    <source>
        <dbReference type="ARBA" id="ARBA00022553"/>
    </source>
</evidence>
<dbReference type="GO" id="GO:0016020">
    <property type="term" value="C:membrane"/>
    <property type="evidence" value="ECO:0007669"/>
    <property type="project" value="UniProtKB-SubCell"/>
</dbReference>
<dbReference type="SUPFAM" id="SSF47384">
    <property type="entry name" value="Homodimeric domain of signal transducing histidine kinase"/>
    <property type="match status" value="1"/>
</dbReference>
<dbReference type="Pfam" id="PF02518">
    <property type="entry name" value="HATPase_c"/>
    <property type="match status" value="1"/>
</dbReference>
<sequence>MKLRTTLTIGLLIALATGMTFFVVTLFWQRESALGFAGKKEEILAQRVVHLLPKTAETADVAAFLTADVQATGALVGCLQQVGQPLLCTDATTAEALAALQSVSAQTMAARHTVRSLSGVQWSAFLPHQRYLDIGLYIDKPGQEPQALALRYPLADHYQAMQAMQRYIAGYLGLNFVIVLVLGFFRLHHQLFRPMERLVHMSDSYRDESGVPFLTLRGGDELGQLSVALQQMLARITADRTTMQQQMASLEEANQQLIATREEMVRSEKLSSVGRLAAGLAHDIGNPIGIVQGYLGLLQQHDISKAERHDFCTRAGQELERVSRLVRQLLDLARPSTGVAAVIDTHEVLEEVLELLRPQSLLTGIRIELRLQAEQSLVHAVQPHLFQVLLNCLINSADAMQAHPTDTGERGVLTVHTNNQITDNKQQLVFSLTDTGGGLSPEAAANAFDPFFTTKAPGKGTGLGLSVSYALITAMGGEIYLAGQPKGGAKLTIVLPVCQSDHNNENHVE</sequence>
<feature type="transmembrane region" description="Helical" evidence="11">
    <location>
        <begin position="7"/>
        <end position="28"/>
    </location>
</feature>
<dbReference type="KEGG" id="dog:HP555_08530"/>
<dbReference type="PRINTS" id="PR00344">
    <property type="entry name" value="BCTRLSENSOR"/>
</dbReference>
<dbReference type="Gene3D" id="6.10.340.10">
    <property type="match status" value="1"/>
</dbReference>
<protein>
    <recommendedName>
        <fullName evidence="3">histidine kinase</fullName>
        <ecNumber evidence="3">2.7.13.3</ecNumber>
    </recommendedName>
</protein>
<dbReference type="Gene3D" id="1.10.287.130">
    <property type="match status" value="1"/>
</dbReference>
<keyword evidence="4" id="KW-0597">Phosphoprotein</keyword>
<dbReference type="SUPFAM" id="SSF55874">
    <property type="entry name" value="ATPase domain of HSP90 chaperone/DNA topoisomerase II/histidine kinase"/>
    <property type="match status" value="1"/>
</dbReference>
<keyword evidence="6" id="KW-0547">Nucleotide-binding</keyword>
<keyword evidence="5" id="KW-0808">Transferase</keyword>
<dbReference type="InterPro" id="IPR003660">
    <property type="entry name" value="HAMP_dom"/>
</dbReference>
<evidence type="ECO:0000256" key="1">
    <source>
        <dbReference type="ARBA" id="ARBA00000085"/>
    </source>
</evidence>
<evidence type="ECO:0000256" key="8">
    <source>
        <dbReference type="ARBA" id="ARBA00022840"/>
    </source>
</evidence>
<dbReference type="Gene3D" id="3.30.565.10">
    <property type="entry name" value="Histidine kinase-like ATPase, C-terminal domain"/>
    <property type="match status" value="1"/>
</dbReference>
<proteinExistence type="predicted"/>
<evidence type="ECO:0000256" key="3">
    <source>
        <dbReference type="ARBA" id="ARBA00012438"/>
    </source>
</evidence>
<evidence type="ECO:0000256" key="11">
    <source>
        <dbReference type="SAM" id="Phobius"/>
    </source>
</evidence>
<evidence type="ECO:0000313" key="13">
    <source>
        <dbReference type="EMBL" id="QQG65908.1"/>
    </source>
</evidence>
<reference evidence="13 14" key="1">
    <citation type="submission" date="2020-05" db="EMBL/GenBank/DDBJ databases">
        <title>Complete genome of Desulfobulbus oligotrophicus.</title>
        <authorList>
            <person name="Podar M."/>
        </authorList>
    </citation>
    <scope>NUCLEOTIDE SEQUENCE [LARGE SCALE GENOMIC DNA]</scope>
    <source>
        <strain evidence="13 14">Prop6</strain>
    </source>
</reference>
<dbReference type="CDD" id="cd00082">
    <property type="entry name" value="HisKA"/>
    <property type="match status" value="1"/>
</dbReference>
<comment type="subcellular location">
    <subcellularLocation>
        <location evidence="2">Membrane</location>
    </subcellularLocation>
</comment>
<dbReference type="InterPro" id="IPR004358">
    <property type="entry name" value="Sig_transdc_His_kin-like_C"/>
</dbReference>
<keyword evidence="11" id="KW-0812">Transmembrane</keyword>
<dbReference type="Proteomes" id="UP000596092">
    <property type="component" value="Chromosome"/>
</dbReference>
<name>A0A7T5VDJ6_9BACT</name>
<dbReference type="AlphaFoldDB" id="A0A7T5VDJ6"/>
<dbReference type="RefSeq" id="WP_199261523.1">
    <property type="nucleotide sequence ID" value="NZ_CP054140.1"/>
</dbReference>
<evidence type="ECO:0000256" key="9">
    <source>
        <dbReference type="ARBA" id="ARBA00023012"/>
    </source>
</evidence>
<dbReference type="SMART" id="SM00388">
    <property type="entry name" value="HisKA"/>
    <property type="match status" value="1"/>
</dbReference>
<keyword evidence="10" id="KW-0175">Coiled coil</keyword>
<dbReference type="SMART" id="SM00387">
    <property type="entry name" value="HATPase_c"/>
    <property type="match status" value="1"/>
</dbReference>
<dbReference type="EMBL" id="CP054140">
    <property type="protein sequence ID" value="QQG65908.1"/>
    <property type="molecule type" value="Genomic_DNA"/>
</dbReference>